<name>A0A7D9IYD6_PARCT</name>
<evidence type="ECO:0000313" key="2">
    <source>
        <dbReference type="EMBL" id="CAB4019306.1"/>
    </source>
</evidence>
<organism evidence="2 3">
    <name type="scientific">Paramuricea clavata</name>
    <name type="common">Red gorgonian</name>
    <name type="synonym">Violescent sea-whip</name>
    <dbReference type="NCBI Taxonomy" id="317549"/>
    <lineage>
        <taxon>Eukaryota</taxon>
        <taxon>Metazoa</taxon>
        <taxon>Cnidaria</taxon>
        <taxon>Anthozoa</taxon>
        <taxon>Octocorallia</taxon>
        <taxon>Malacalcyonacea</taxon>
        <taxon>Plexauridae</taxon>
        <taxon>Paramuricea</taxon>
    </lineage>
</organism>
<feature type="compositionally biased region" description="Basic and acidic residues" evidence="1">
    <location>
        <begin position="42"/>
        <end position="60"/>
    </location>
</feature>
<protein>
    <submittedName>
        <fullName evidence="2">Uncharacterized protein</fullName>
    </submittedName>
</protein>
<dbReference type="Proteomes" id="UP001152795">
    <property type="component" value="Unassembled WGS sequence"/>
</dbReference>
<feature type="non-terminal residue" evidence="2">
    <location>
        <position position="114"/>
    </location>
</feature>
<dbReference type="AlphaFoldDB" id="A0A7D9IYD6"/>
<accession>A0A7D9IYD6</accession>
<keyword evidence="3" id="KW-1185">Reference proteome</keyword>
<proteinExistence type="predicted"/>
<feature type="region of interest" description="Disordered" evidence="1">
    <location>
        <begin position="1"/>
        <end position="99"/>
    </location>
</feature>
<evidence type="ECO:0000256" key="1">
    <source>
        <dbReference type="SAM" id="MobiDB-lite"/>
    </source>
</evidence>
<reference evidence="2" key="1">
    <citation type="submission" date="2020-04" db="EMBL/GenBank/DDBJ databases">
        <authorList>
            <person name="Alioto T."/>
            <person name="Alioto T."/>
            <person name="Gomez Garrido J."/>
        </authorList>
    </citation>
    <scope>NUCLEOTIDE SEQUENCE</scope>
    <source>
        <strain evidence="2">A484AB</strain>
    </source>
</reference>
<feature type="non-terminal residue" evidence="2">
    <location>
        <position position="1"/>
    </location>
</feature>
<comment type="caution">
    <text evidence="2">The sequence shown here is derived from an EMBL/GenBank/DDBJ whole genome shotgun (WGS) entry which is preliminary data.</text>
</comment>
<evidence type="ECO:0000313" key="3">
    <source>
        <dbReference type="Proteomes" id="UP001152795"/>
    </source>
</evidence>
<sequence length="114" mass="12279">DDDRNEFFHVGFQSPASGTTSPPGITPSPHSKPEVSPGPHQISKEKITITEKNRLDHTDDPIMVPGDDIISPTLPSDDDDIIDDHDRPVQPPDDVGEEVQIVDPGTGRLITAPG</sequence>
<feature type="compositionally biased region" description="Low complexity" evidence="1">
    <location>
        <begin position="14"/>
        <end position="29"/>
    </location>
</feature>
<dbReference type="EMBL" id="CACRXK020010397">
    <property type="protein sequence ID" value="CAB4019306.1"/>
    <property type="molecule type" value="Genomic_DNA"/>
</dbReference>
<gene>
    <name evidence="2" type="ORF">PACLA_8A088883</name>
</gene>